<gene>
    <name evidence="7" type="ORF">ACPOL_3061</name>
</gene>
<dbReference type="GO" id="GO:0047596">
    <property type="term" value="F:6-methylsalicylate decarboxylase activity"/>
    <property type="evidence" value="ECO:0007669"/>
    <property type="project" value="UniProtKB-EC"/>
</dbReference>
<proteinExistence type="predicted"/>
<dbReference type="InterPro" id="IPR032465">
    <property type="entry name" value="ACMSD"/>
</dbReference>
<evidence type="ECO:0000256" key="3">
    <source>
        <dbReference type="ARBA" id="ARBA00023239"/>
    </source>
</evidence>
<dbReference type="AlphaFoldDB" id="A0A2Z5FZR5"/>
<dbReference type="EC" id="4.1.1.52" evidence="5"/>
<keyword evidence="2" id="KW-0862">Zinc</keyword>
<dbReference type="GO" id="GO:0046872">
    <property type="term" value="F:metal ion binding"/>
    <property type="evidence" value="ECO:0007669"/>
    <property type="project" value="UniProtKB-KW"/>
</dbReference>
<name>A0A2Z5FZR5_9BACT</name>
<evidence type="ECO:0000256" key="1">
    <source>
        <dbReference type="ARBA" id="ARBA00022723"/>
    </source>
</evidence>
<feature type="domain" description="Amidohydrolase-related" evidence="6">
    <location>
        <begin position="6"/>
        <end position="301"/>
    </location>
</feature>
<evidence type="ECO:0000259" key="6">
    <source>
        <dbReference type="Pfam" id="PF04909"/>
    </source>
</evidence>
<evidence type="ECO:0000256" key="4">
    <source>
        <dbReference type="ARBA" id="ARBA00036832"/>
    </source>
</evidence>
<dbReference type="CDD" id="cd01292">
    <property type="entry name" value="metallo-dependent_hydrolases"/>
    <property type="match status" value="1"/>
</dbReference>
<dbReference type="GO" id="GO:0016787">
    <property type="term" value="F:hydrolase activity"/>
    <property type="evidence" value="ECO:0007669"/>
    <property type="project" value="InterPro"/>
</dbReference>
<dbReference type="InterPro" id="IPR006680">
    <property type="entry name" value="Amidohydro-rel"/>
</dbReference>
<sequence>MSRTRIDVHTHLIPPFWAEELKTHGGDPSGWGSPEWSPEQLLRFMDEEDIAVSVLSLTAPGVEGWKGDDRTEMTRRVNDYGANLMAQNPKRFGYFATLPLPDTDAALSEITRVYDELHVDGVTLHSNYDGIYISDPRFEPIWEELERRSATVFLHPTRPPMPVLPGAPSPLADYPADTTRSALDLVLKGHRKRFASTKVILSHGGGYLAFAATRFAELSASLSKDRDAEDFMTDIRSFYYDTALVAPSGLPSLLSVIPSEHIVFGTDYPYASEKVCKTFTANLDKSAAGKADLLQAINRNAAVMIPRFSSGVA</sequence>
<evidence type="ECO:0000256" key="5">
    <source>
        <dbReference type="ARBA" id="ARBA00038889"/>
    </source>
</evidence>
<keyword evidence="3" id="KW-0456">Lyase</keyword>
<evidence type="ECO:0000313" key="7">
    <source>
        <dbReference type="EMBL" id="AXC12358.1"/>
    </source>
</evidence>
<evidence type="ECO:0000313" key="8">
    <source>
        <dbReference type="Proteomes" id="UP000253606"/>
    </source>
</evidence>
<protein>
    <recommendedName>
        <fullName evidence="5">6-methylsalicylate decarboxylase</fullName>
        <ecNumber evidence="5">4.1.1.52</ecNumber>
    </recommendedName>
</protein>
<dbReference type="OrthoDB" id="9777673at2"/>
<accession>A0A2Z5FZR5</accession>
<reference evidence="7 8" key="1">
    <citation type="journal article" date="2018" name="Front. Microbiol.">
        <title>Hydrolytic Capabilities as a Key to Environmental Success: Chitinolytic and Cellulolytic Acidobacteria From Acidic Sub-arctic Soils and Boreal Peatlands.</title>
        <authorList>
            <person name="Belova S.E."/>
            <person name="Ravin N.V."/>
            <person name="Pankratov T.A."/>
            <person name="Rakitin A.L."/>
            <person name="Ivanova A.A."/>
            <person name="Beletsky A.V."/>
            <person name="Mardanov A.V."/>
            <person name="Sinninghe Damste J.S."/>
            <person name="Dedysh S.N."/>
        </authorList>
    </citation>
    <scope>NUCLEOTIDE SEQUENCE [LARGE SCALE GENOMIC DNA]</scope>
    <source>
        <strain evidence="7 8">SBC82</strain>
    </source>
</reference>
<dbReference type="SUPFAM" id="SSF51556">
    <property type="entry name" value="Metallo-dependent hydrolases"/>
    <property type="match status" value="1"/>
</dbReference>
<dbReference type="GO" id="GO:0005829">
    <property type="term" value="C:cytosol"/>
    <property type="evidence" value="ECO:0007669"/>
    <property type="project" value="TreeGrafter"/>
</dbReference>
<dbReference type="Pfam" id="PF04909">
    <property type="entry name" value="Amidohydro_2"/>
    <property type="match status" value="1"/>
</dbReference>
<dbReference type="KEGG" id="abas:ACPOL_3061"/>
<dbReference type="Proteomes" id="UP000253606">
    <property type="component" value="Chromosome"/>
</dbReference>
<dbReference type="PANTHER" id="PTHR21240">
    <property type="entry name" value="2-AMINO-3-CARBOXYLMUCONATE-6-SEMIALDEHYDE DECARBOXYLASE"/>
    <property type="match status" value="1"/>
</dbReference>
<dbReference type="EMBL" id="CP030840">
    <property type="protein sequence ID" value="AXC12358.1"/>
    <property type="molecule type" value="Genomic_DNA"/>
</dbReference>
<dbReference type="PANTHER" id="PTHR21240:SF29">
    <property type="entry name" value="AMIDOHYDROLASE-RELATED DOMAIN-CONTAINING PROTEIN"/>
    <property type="match status" value="1"/>
</dbReference>
<organism evidence="7 8">
    <name type="scientific">Acidisarcina polymorpha</name>
    <dbReference type="NCBI Taxonomy" id="2211140"/>
    <lineage>
        <taxon>Bacteria</taxon>
        <taxon>Pseudomonadati</taxon>
        <taxon>Acidobacteriota</taxon>
        <taxon>Terriglobia</taxon>
        <taxon>Terriglobales</taxon>
        <taxon>Acidobacteriaceae</taxon>
        <taxon>Acidisarcina</taxon>
    </lineage>
</organism>
<evidence type="ECO:0000256" key="2">
    <source>
        <dbReference type="ARBA" id="ARBA00022833"/>
    </source>
</evidence>
<dbReference type="RefSeq" id="WP_114207591.1">
    <property type="nucleotide sequence ID" value="NZ_CP030840.1"/>
</dbReference>
<keyword evidence="1" id="KW-0479">Metal-binding</keyword>
<dbReference type="GO" id="GO:0019748">
    <property type="term" value="P:secondary metabolic process"/>
    <property type="evidence" value="ECO:0007669"/>
    <property type="project" value="TreeGrafter"/>
</dbReference>
<dbReference type="Gene3D" id="3.20.20.140">
    <property type="entry name" value="Metal-dependent hydrolases"/>
    <property type="match status" value="1"/>
</dbReference>
<keyword evidence="8" id="KW-1185">Reference proteome</keyword>
<dbReference type="InterPro" id="IPR032466">
    <property type="entry name" value="Metal_Hydrolase"/>
</dbReference>
<comment type="catalytic activity">
    <reaction evidence="4">
        <text>6-methylsalicylate + H(+) = 3-methylphenol + CO2</text>
        <dbReference type="Rhea" id="RHEA:23112"/>
        <dbReference type="ChEBI" id="CHEBI:15378"/>
        <dbReference type="ChEBI" id="CHEBI:16526"/>
        <dbReference type="ChEBI" id="CHEBI:17231"/>
        <dbReference type="ChEBI" id="CHEBI:36658"/>
        <dbReference type="EC" id="4.1.1.52"/>
    </reaction>
    <physiologicalReaction direction="left-to-right" evidence="4">
        <dbReference type="Rhea" id="RHEA:23113"/>
    </physiologicalReaction>
</comment>